<feature type="transmembrane region" description="Helical" evidence="1">
    <location>
        <begin position="46"/>
        <end position="68"/>
    </location>
</feature>
<name>A0ABQ7FKZ6_9ACTN</name>
<keyword evidence="1" id="KW-0472">Membrane</keyword>
<accession>A0ABQ7FKZ6</accession>
<comment type="caution">
    <text evidence="2">The sequence shown here is derived from an EMBL/GenBank/DDBJ whole genome shotgun (WGS) entry which is preliminary data.</text>
</comment>
<feature type="transmembrane region" description="Helical" evidence="1">
    <location>
        <begin position="6"/>
        <end position="25"/>
    </location>
</feature>
<sequence>MFHVVWGLWATGFGWIVAANFRGAADRFYVLSQRSVPLGGNGVPRVGVGFFRVLAGVFALVGPVVLAVGVLGLSRGELSGSRFPQPPAVFAVAAGLAAAFGLWTLWRRSGVLRREWNQGSGPRRAAVVVLTLAVLSFPVGLSAGHRVAALASWLIGGFTGLTLLLGDGRGTPRADRPGRGGAAGQ</sequence>
<gene>
    <name evidence="2" type="ORF">GCU69_11195</name>
</gene>
<evidence type="ECO:0000256" key="1">
    <source>
        <dbReference type="SAM" id="Phobius"/>
    </source>
</evidence>
<feature type="transmembrane region" description="Helical" evidence="1">
    <location>
        <begin position="147"/>
        <end position="166"/>
    </location>
</feature>
<feature type="transmembrane region" description="Helical" evidence="1">
    <location>
        <begin position="125"/>
        <end position="141"/>
    </location>
</feature>
<dbReference type="EMBL" id="WHPN01000254">
    <property type="protein sequence ID" value="KAF4409070.1"/>
    <property type="molecule type" value="Genomic_DNA"/>
</dbReference>
<organism evidence="2 3">
    <name type="scientific">Streptomyces lycii</name>
    <dbReference type="NCBI Taxonomy" id="2654337"/>
    <lineage>
        <taxon>Bacteria</taxon>
        <taxon>Bacillati</taxon>
        <taxon>Actinomycetota</taxon>
        <taxon>Actinomycetes</taxon>
        <taxon>Kitasatosporales</taxon>
        <taxon>Streptomycetaceae</taxon>
        <taxon>Streptomyces</taxon>
    </lineage>
</organism>
<keyword evidence="3" id="KW-1185">Reference proteome</keyword>
<feature type="transmembrane region" description="Helical" evidence="1">
    <location>
        <begin position="88"/>
        <end position="105"/>
    </location>
</feature>
<dbReference type="Proteomes" id="UP000621266">
    <property type="component" value="Unassembled WGS sequence"/>
</dbReference>
<evidence type="ECO:0000313" key="3">
    <source>
        <dbReference type="Proteomes" id="UP000621266"/>
    </source>
</evidence>
<protein>
    <submittedName>
        <fullName evidence="2">Uncharacterized protein</fullName>
    </submittedName>
</protein>
<reference evidence="2 3" key="1">
    <citation type="submission" date="2019-10" db="EMBL/GenBank/DDBJ databases">
        <title>Streptomyces tenebrisbrunneis sp.nov., an endogenous actinomycete isolated from of Lycium ruthenicum.</title>
        <authorList>
            <person name="Ma L."/>
        </authorList>
    </citation>
    <scope>NUCLEOTIDE SEQUENCE [LARGE SCALE GENOMIC DNA]</scope>
    <source>
        <strain evidence="2 3">TRM 66187</strain>
    </source>
</reference>
<keyword evidence="1" id="KW-1133">Transmembrane helix</keyword>
<keyword evidence="1" id="KW-0812">Transmembrane</keyword>
<proteinExistence type="predicted"/>
<evidence type="ECO:0000313" key="2">
    <source>
        <dbReference type="EMBL" id="KAF4409070.1"/>
    </source>
</evidence>